<feature type="transmembrane region" description="Helical" evidence="9">
    <location>
        <begin position="234"/>
        <end position="253"/>
    </location>
</feature>
<organism evidence="10 11">
    <name type="scientific">Xanthocytophaga flava</name>
    <dbReference type="NCBI Taxonomy" id="3048013"/>
    <lineage>
        <taxon>Bacteria</taxon>
        <taxon>Pseudomonadati</taxon>
        <taxon>Bacteroidota</taxon>
        <taxon>Cytophagia</taxon>
        <taxon>Cytophagales</taxon>
        <taxon>Rhodocytophagaceae</taxon>
        <taxon>Xanthocytophaga</taxon>
    </lineage>
</organism>
<feature type="transmembrane region" description="Helical" evidence="9">
    <location>
        <begin position="27"/>
        <end position="44"/>
    </location>
</feature>
<keyword evidence="2" id="KW-0813">Transport</keyword>
<dbReference type="GO" id="GO:0005886">
    <property type="term" value="C:plasma membrane"/>
    <property type="evidence" value="ECO:0007669"/>
    <property type="project" value="UniProtKB-SubCell"/>
</dbReference>
<evidence type="ECO:0000256" key="9">
    <source>
        <dbReference type="SAM" id="Phobius"/>
    </source>
</evidence>
<dbReference type="Pfam" id="PF25539">
    <property type="entry name" value="Bestrophin_2"/>
    <property type="match status" value="1"/>
</dbReference>
<dbReference type="PANTHER" id="PTHR33281">
    <property type="entry name" value="UPF0187 PROTEIN YNEE"/>
    <property type="match status" value="1"/>
</dbReference>
<keyword evidence="6" id="KW-0406">Ion transport</keyword>
<dbReference type="AlphaFoldDB" id="A0AAE3QPQ9"/>
<name>A0AAE3QPQ9_9BACT</name>
<evidence type="ECO:0000256" key="1">
    <source>
        <dbReference type="ARBA" id="ARBA00004651"/>
    </source>
</evidence>
<evidence type="ECO:0000313" key="11">
    <source>
        <dbReference type="Proteomes" id="UP001241110"/>
    </source>
</evidence>
<keyword evidence="3" id="KW-1003">Cell membrane</keyword>
<dbReference type="EMBL" id="JASJOS010000004">
    <property type="protein sequence ID" value="MDJ1480624.1"/>
    <property type="molecule type" value="Genomic_DNA"/>
</dbReference>
<comment type="similarity">
    <text evidence="8">Belongs to the anion channel-forming bestrophin (TC 1.A.46) family.</text>
</comment>
<dbReference type="GO" id="GO:0005254">
    <property type="term" value="F:chloride channel activity"/>
    <property type="evidence" value="ECO:0007669"/>
    <property type="project" value="InterPro"/>
</dbReference>
<feature type="transmembrane region" description="Helical" evidence="9">
    <location>
        <begin position="259"/>
        <end position="278"/>
    </location>
</feature>
<gene>
    <name evidence="10" type="ORF">QNI16_09020</name>
</gene>
<dbReference type="RefSeq" id="WP_313977461.1">
    <property type="nucleotide sequence ID" value="NZ_JASJOS010000004.1"/>
</dbReference>
<dbReference type="PANTHER" id="PTHR33281:SF19">
    <property type="entry name" value="VOLTAGE-DEPENDENT ANION CHANNEL-FORMING PROTEIN YNEE"/>
    <property type="match status" value="1"/>
</dbReference>
<keyword evidence="4 9" id="KW-0812">Transmembrane</keyword>
<accession>A0AAE3QPQ9</accession>
<proteinExistence type="inferred from homology"/>
<reference evidence="10" key="1">
    <citation type="submission" date="2023-05" db="EMBL/GenBank/DDBJ databases">
        <authorList>
            <person name="Zhang X."/>
        </authorList>
    </citation>
    <scope>NUCLEOTIDE SEQUENCE</scope>
    <source>
        <strain evidence="10">YF14B1</strain>
    </source>
</reference>
<evidence type="ECO:0000313" key="10">
    <source>
        <dbReference type="EMBL" id="MDJ1480624.1"/>
    </source>
</evidence>
<evidence type="ECO:0000256" key="5">
    <source>
        <dbReference type="ARBA" id="ARBA00022989"/>
    </source>
</evidence>
<feature type="transmembrane region" description="Helical" evidence="9">
    <location>
        <begin position="50"/>
        <end position="70"/>
    </location>
</feature>
<evidence type="ECO:0000256" key="7">
    <source>
        <dbReference type="ARBA" id="ARBA00023136"/>
    </source>
</evidence>
<comment type="caution">
    <text evidence="10">The sequence shown here is derived from an EMBL/GenBank/DDBJ whole genome shotgun (WGS) entry which is preliminary data.</text>
</comment>
<protein>
    <submittedName>
        <fullName evidence="10">Bestrophin family ion channel</fullName>
    </submittedName>
</protein>
<evidence type="ECO:0000256" key="6">
    <source>
        <dbReference type="ARBA" id="ARBA00023065"/>
    </source>
</evidence>
<keyword evidence="5 9" id="KW-1133">Transmembrane helix</keyword>
<evidence type="ECO:0000256" key="8">
    <source>
        <dbReference type="ARBA" id="ARBA00034708"/>
    </source>
</evidence>
<keyword evidence="7 9" id="KW-0472">Membrane</keyword>
<evidence type="ECO:0000256" key="4">
    <source>
        <dbReference type="ARBA" id="ARBA00022692"/>
    </source>
</evidence>
<evidence type="ECO:0000256" key="3">
    <source>
        <dbReference type="ARBA" id="ARBA00022475"/>
    </source>
</evidence>
<sequence>MILKQKFPWSKLLFTFRHTSLQRSGERILAATGVAIIVTVIEVMTDVKTYTLTAIPFTIMGVAISIFLGFRNNTAYDRFWEGRILWGQLVNVSRSFARQIITLVVKQPASLQERELDKLGKDGVAVPEPYMAFQQELVRMIIAHVHSLRHLLRDTTPDEELKKYLSKQDLNWLNEQPNVTLGLLQRMGEKIQHAWQKGWIHDFHLPVLEASLTEITAIQGGCERIKNTPFPVTYVILGHRIVAFFCFFLPFGIVDTAGVLTPLVVFLVSLAFFGLDAIGEEIEDPFGTEPHHLPLSALCTTIERNLLGFLQEKNLPAPAEPVDNVLI</sequence>
<dbReference type="InterPro" id="IPR044669">
    <property type="entry name" value="YneE/VCCN1/2-like"/>
</dbReference>
<evidence type="ECO:0000256" key="2">
    <source>
        <dbReference type="ARBA" id="ARBA00022448"/>
    </source>
</evidence>
<dbReference type="Proteomes" id="UP001241110">
    <property type="component" value="Unassembled WGS sequence"/>
</dbReference>
<comment type="subcellular location">
    <subcellularLocation>
        <location evidence="1">Cell membrane</location>
        <topology evidence="1">Multi-pass membrane protein</topology>
    </subcellularLocation>
</comment>